<proteinExistence type="predicted"/>
<dbReference type="SUPFAM" id="SSF51206">
    <property type="entry name" value="cAMP-binding domain-like"/>
    <property type="match status" value="1"/>
</dbReference>
<organism evidence="2 3">
    <name type="scientific">Mesoflavibacter profundi</name>
    <dbReference type="NCBI Taxonomy" id="2708110"/>
    <lineage>
        <taxon>Bacteria</taxon>
        <taxon>Pseudomonadati</taxon>
        <taxon>Bacteroidota</taxon>
        <taxon>Flavobacteriia</taxon>
        <taxon>Flavobacteriales</taxon>
        <taxon>Flavobacteriaceae</taxon>
        <taxon>Mesoflavibacter</taxon>
    </lineage>
</organism>
<dbReference type="Gene3D" id="2.60.120.10">
    <property type="entry name" value="Jelly Rolls"/>
    <property type="match status" value="1"/>
</dbReference>
<dbReference type="Proteomes" id="UP001149142">
    <property type="component" value="Unassembled WGS sequence"/>
</dbReference>
<keyword evidence="3" id="KW-1185">Reference proteome</keyword>
<dbReference type="InterPro" id="IPR018490">
    <property type="entry name" value="cNMP-bd_dom_sf"/>
</dbReference>
<evidence type="ECO:0000313" key="2">
    <source>
        <dbReference type="EMBL" id="MDA0178413.1"/>
    </source>
</evidence>
<name>A0ABT4S2V8_9FLAO</name>
<dbReference type="PROSITE" id="PS50042">
    <property type="entry name" value="CNMP_BINDING_3"/>
    <property type="match status" value="1"/>
</dbReference>
<evidence type="ECO:0000313" key="3">
    <source>
        <dbReference type="Proteomes" id="UP001149142"/>
    </source>
</evidence>
<accession>A0ABT4S2V8</accession>
<dbReference type="RefSeq" id="WP_270005774.1">
    <property type="nucleotide sequence ID" value="NZ_JAPFGC010000002.1"/>
</dbReference>
<dbReference type="EMBL" id="JAPFGC010000002">
    <property type="protein sequence ID" value="MDA0178413.1"/>
    <property type="molecule type" value="Genomic_DNA"/>
</dbReference>
<reference evidence="2" key="1">
    <citation type="submission" date="2022-11" db="EMBL/GenBank/DDBJ databases">
        <title>Refractory cell wall polysaccharides provide important carbon source for microbial heterotrophs in the hadal ocean.</title>
        <authorList>
            <person name="Zhu X."/>
        </authorList>
    </citation>
    <scope>NUCLEOTIDE SEQUENCE</scope>
    <source>
        <strain evidence="2">MTRN7</strain>
    </source>
</reference>
<dbReference type="InterPro" id="IPR014710">
    <property type="entry name" value="RmlC-like_jellyroll"/>
</dbReference>
<dbReference type="InterPro" id="IPR000595">
    <property type="entry name" value="cNMP-bd_dom"/>
</dbReference>
<gene>
    <name evidence="2" type="ORF">OOZ35_13005</name>
</gene>
<comment type="caution">
    <text evidence="2">The sequence shown here is derived from an EMBL/GenBank/DDBJ whole genome shotgun (WGS) entry which is preliminary data.</text>
</comment>
<protein>
    <submittedName>
        <fullName evidence="2">Crp/Fnr family transcriptional regulator</fullName>
    </submittedName>
</protein>
<evidence type="ECO:0000259" key="1">
    <source>
        <dbReference type="PROSITE" id="PS50042"/>
    </source>
</evidence>
<dbReference type="CDD" id="cd00038">
    <property type="entry name" value="CAP_ED"/>
    <property type="match status" value="1"/>
</dbReference>
<dbReference type="Pfam" id="PF00027">
    <property type="entry name" value="cNMP_binding"/>
    <property type="match status" value="1"/>
</dbReference>
<sequence>MKSNYSIINHFNKYIDFTEIEIDDILSHFTLVEFDKKEILLKEGNVCNHKFFIIEGLVRSYQLDHKGNEKINQFAIENWWITNVESFVNEKPSLTSIETIEPTKALKIDKNTLEHLYVKHPKLERYFRIITENMLVAIQRRYEVFLQLKSKDRYLNFINNLPEFSQRVPQYMIASYLEITPEYLSELRKT</sequence>
<feature type="domain" description="Cyclic nucleotide-binding" evidence="1">
    <location>
        <begin position="13"/>
        <end position="125"/>
    </location>
</feature>